<dbReference type="EMBL" id="HE650821">
    <property type="protein sequence ID" value="CCF55812.1"/>
    <property type="molecule type" value="Genomic_DNA"/>
</dbReference>
<dbReference type="STRING" id="1071382.H2AN62"/>
<dbReference type="GO" id="GO:0006887">
    <property type="term" value="P:exocytosis"/>
    <property type="evidence" value="ECO:0007669"/>
    <property type="project" value="EnsemblFungi"/>
</dbReference>
<dbReference type="GO" id="GO:0008142">
    <property type="term" value="F:oxysterol binding"/>
    <property type="evidence" value="ECO:0007669"/>
    <property type="project" value="EnsemblFungi"/>
</dbReference>
<dbReference type="GO" id="GO:0005829">
    <property type="term" value="C:cytosol"/>
    <property type="evidence" value="ECO:0007669"/>
    <property type="project" value="TreeGrafter"/>
</dbReference>
<dbReference type="Proteomes" id="UP000005220">
    <property type="component" value="Chromosome 1"/>
</dbReference>
<organism evidence="6 7">
    <name type="scientific">Kazachstania africana (strain ATCC 22294 / BCRC 22015 / CBS 2517 / CECT 1963 / NBRC 1671 / NRRL Y-8276)</name>
    <name type="common">Yeast</name>
    <name type="synonym">Kluyveromyces africanus</name>
    <dbReference type="NCBI Taxonomy" id="1071382"/>
    <lineage>
        <taxon>Eukaryota</taxon>
        <taxon>Fungi</taxon>
        <taxon>Dikarya</taxon>
        <taxon>Ascomycota</taxon>
        <taxon>Saccharomycotina</taxon>
        <taxon>Saccharomycetes</taxon>
        <taxon>Saccharomycetales</taxon>
        <taxon>Saccharomycetaceae</taxon>
        <taxon>Kazachstania</taxon>
    </lineage>
</organism>
<dbReference type="Gene3D" id="1.10.287.2720">
    <property type="match status" value="1"/>
</dbReference>
<comment type="subcellular location">
    <subcellularLocation>
        <location evidence="1">Endomembrane system</location>
    </subcellularLocation>
</comment>
<evidence type="ECO:0000256" key="3">
    <source>
        <dbReference type="ARBA" id="ARBA00022553"/>
    </source>
</evidence>
<protein>
    <submittedName>
        <fullName evidence="6">Uncharacterized protein</fullName>
    </submittedName>
</protein>
<proteinExistence type="inferred from homology"/>
<dbReference type="GO" id="GO:0012505">
    <property type="term" value="C:endomembrane system"/>
    <property type="evidence" value="ECO:0007669"/>
    <property type="project" value="UniProtKB-SubCell"/>
</dbReference>
<dbReference type="GO" id="GO:0034727">
    <property type="term" value="P:piecemeal microautophagy of the nucleus"/>
    <property type="evidence" value="ECO:0007669"/>
    <property type="project" value="EnsemblFungi"/>
</dbReference>
<dbReference type="GO" id="GO:0006897">
    <property type="term" value="P:endocytosis"/>
    <property type="evidence" value="ECO:0007669"/>
    <property type="project" value="EnsemblFungi"/>
</dbReference>
<evidence type="ECO:0000313" key="7">
    <source>
        <dbReference type="Proteomes" id="UP000005220"/>
    </source>
</evidence>
<dbReference type="GO" id="GO:0016020">
    <property type="term" value="C:membrane"/>
    <property type="evidence" value="ECO:0007669"/>
    <property type="project" value="TreeGrafter"/>
</dbReference>
<keyword evidence="4" id="KW-0472">Membrane</keyword>
<dbReference type="InterPro" id="IPR018494">
    <property type="entry name" value="Oxysterol-bd_CS"/>
</dbReference>
<evidence type="ECO:0000256" key="1">
    <source>
        <dbReference type="ARBA" id="ARBA00004308"/>
    </source>
</evidence>
<dbReference type="FunFam" id="3.30.70.3490:FF:000012">
    <property type="entry name" value="Oxysterol-binding protein homolog 4"/>
    <property type="match status" value="1"/>
</dbReference>
<dbReference type="HOGENOM" id="CLU_012334_0_0_1"/>
<evidence type="ECO:0000256" key="4">
    <source>
        <dbReference type="ARBA" id="ARBA00023136"/>
    </source>
</evidence>
<dbReference type="FunFam" id="2.40.160.120:FF:000010">
    <property type="entry name" value="Oxysterol-binding protein homolog 4"/>
    <property type="match status" value="1"/>
</dbReference>
<dbReference type="RefSeq" id="XP_003954947.1">
    <property type="nucleotide sequence ID" value="XM_003954898.1"/>
</dbReference>
<dbReference type="GO" id="GO:0120015">
    <property type="term" value="F:sterol transfer activity"/>
    <property type="evidence" value="ECO:0007669"/>
    <property type="project" value="EnsemblFungi"/>
</dbReference>
<dbReference type="Gene3D" id="6.10.250.1430">
    <property type="match status" value="1"/>
</dbReference>
<dbReference type="Gene3D" id="3.30.70.3490">
    <property type="match status" value="1"/>
</dbReference>
<dbReference type="OrthoDB" id="14833at2759"/>
<dbReference type="Gene3D" id="2.40.160.120">
    <property type="match status" value="1"/>
</dbReference>
<dbReference type="Pfam" id="PF01237">
    <property type="entry name" value="Oxysterol_BP"/>
    <property type="match status" value="2"/>
</dbReference>
<dbReference type="GO" id="GO:0030011">
    <property type="term" value="P:maintenance of cell polarity"/>
    <property type="evidence" value="ECO:0007669"/>
    <property type="project" value="EnsemblFungi"/>
</dbReference>
<evidence type="ECO:0000256" key="5">
    <source>
        <dbReference type="RuleBase" id="RU003844"/>
    </source>
</evidence>
<dbReference type="PANTHER" id="PTHR10972:SF184">
    <property type="entry name" value="OXYSTEROL-BINDING PROTEIN HOMOLOG 4-RELATED"/>
    <property type="match status" value="1"/>
</dbReference>
<dbReference type="InterPro" id="IPR037239">
    <property type="entry name" value="OSBP_sf"/>
</dbReference>
<dbReference type="PANTHER" id="PTHR10972">
    <property type="entry name" value="OXYSTEROL-BINDING PROTEIN-RELATED"/>
    <property type="match status" value="1"/>
</dbReference>
<accession>H2AN62</accession>
<keyword evidence="3" id="KW-0597">Phosphoprotein</keyword>
<dbReference type="SUPFAM" id="SSF144000">
    <property type="entry name" value="Oxysterol-binding protein-like"/>
    <property type="match status" value="1"/>
</dbReference>
<keyword evidence="7" id="KW-1185">Reference proteome</keyword>
<dbReference type="FunCoup" id="H2AN62">
    <property type="interactions" value="119"/>
</dbReference>
<dbReference type="eggNOG" id="KOG2210">
    <property type="taxonomic scope" value="Eukaryota"/>
</dbReference>
<evidence type="ECO:0000313" key="6">
    <source>
        <dbReference type="EMBL" id="CCF55812.1"/>
    </source>
</evidence>
<dbReference type="InParanoid" id="H2AN62"/>
<dbReference type="GeneID" id="13886529"/>
<name>H2AN62_KAZAF</name>
<evidence type="ECO:0000256" key="2">
    <source>
        <dbReference type="ARBA" id="ARBA00008842"/>
    </source>
</evidence>
<dbReference type="PROSITE" id="PS01013">
    <property type="entry name" value="OSBP"/>
    <property type="match status" value="1"/>
</dbReference>
<dbReference type="KEGG" id="kaf:KAFR_0A03770"/>
<sequence length="433" mass="48919">MSSQANSSSWTSFLKSVTSFNGDLSSLTAPPFILSPISLSEFSQYWAEHPDLFLEPSFVNADNFKEHFVEDPEVESAEIVRMICVVRWFIATLRSQYCTRNESTGSEKKPLNPFLGELFVGKWESKENENFGETILLSEQVSHHPPMTAYTIFNDKNEVRLEGYNQVKASFGKSLTLSVKQLGHAILNVKDESYLITLPPLHLEGLLVAAPFVELEGRSYIQSSTGLHCVIEYSGKGYFSGKSNSFKARIFKTAEDAKDKESALYTISGQWSGTSKISKGKTELGTFHDAKEAAPEHLTVKPIEDQHPLESRKAWKDVADAITQGDMTLIAQTKSTLEESQRELRKQEEEKGIDWERRWFKDINYDASTEDENTNIPQENDIFTKLAENFNLSTKNVASGTLVGEKDDKKEGATSIHWRFQRDLWDAEKEVVV</sequence>
<dbReference type="AlphaFoldDB" id="H2AN62"/>
<reference evidence="6 7" key="1">
    <citation type="journal article" date="2011" name="Proc. Natl. Acad. Sci. U.S.A.">
        <title>Evolutionary erosion of yeast sex chromosomes by mating-type switching accidents.</title>
        <authorList>
            <person name="Gordon J.L."/>
            <person name="Armisen D."/>
            <person name="Proux-Wera E."/>
            <person name="Oheigeartaigh S.S."/>
            <person name="Byrne K.P."/>
            <person name="Wolfe K.H."/>
        </authorList>
    </citation>
    <scope>NUCLEOTIDE SEQUENCE [LARGE SCALE GENOMIC DNA]</scope>
    <source>
        <strain evidence="7">ATCC 22294 / BCRC 22015 / CBS 2517 / CECT 1963 / NBRC 1671 / NRRL Y-8276</strain>
    </source>
</reference>
<gene>
    <name evidence="6" type="primary">KAFR0A03770</name>
    <name evidence="6" type="ORF">KAFR_0A03770</name>
</gene>
<dbReference type="InterPro" id="IPR000648">
    <property type="entry name" value="Oxysterol-bd"/>
</dbReference>
<comment type="similarity">
    <text evidence="2 5">Belongs to the OSBP family.</text>
</comment>